<evidence type="ECO:0000313" key="3">
    <source>
        <dbReference type="Proteomes" id="UP000198846"/>
    </source>
</evidence>
<feature type="chain" id="PRO_5011501985" description="KTSC domain-containing protein" evidence="1">
    <location>
        <begin position="19"/>
        <end position="118"/>
    </location>
</feature>
<proteinExistence type="predicted"/>
<accession>A0A1H3X494</accession>
<sequence length="118" mass="13322">MKAIILALLILFSISTSAQTCDEFIELIKSKNTGTTYTSYTSTSISKVTFYEVKSTNGNLYFAVVCFNRKYSMSCDEYIYQVASDTKLKYSSHYLVSAGKAYWKYIAPYKDNLNCGPS</sequence>
<organism evidence="2 3">
    <name type="scientific">Bizionia paragorgiae</name>
    <dbReference type="NCBI Taxonomy" id="283786"/>
    <lineage>
        <taxon>Bacteria</taxon>
        <taxon>Pseudomonadati</taxon>
        <taxon>Bacteroidota</taxon>
        <taxon>Flavobacteriia</taxon>
        <taxon>Flavobacteriales</taxon>
        <taxon>Flavobacteriaceae</taxon>
        <taxon>Bizionia</taxon>
    </lineage>
</organism>
<gene>
    <name evidence="2" type="ORF">SAMN04487990_104109</name>
</gene>
<dbReference type="STRING" id="283786.SAMN04487990_104109"/>
<dbReference type="AlphaFoldDB" id="A0A1H3X494"/>
<keyword evidence="1" id="KW-0732">Signal</keyword>
<evidence type="ECO:0000256" key="1">
    <source>
        <dbReference type="SAM" id="SignalP"/>
    </source>
</evidence>
<dbReference type="OrthoDB" id="1144769at2"/>
<dbReference type="EMBL" id="FNQK01000004">
    <property type="protein sequence ID" value="SDZ93338.1"/>
    <property type="molecule type" value="Genomic_DNA"/>
</dbReference>
<name>A0A1H3X494_BIZPA</name>
<keyword evidence="3" id="KW-1185">Reference proteome</keyword>
<protein>
    <recommendedName>
        <fullName evidence="4">KTSC domain-containing protein</fullName>
    </recommendedName>
</protein>
<feature type="signal peptide" evidence="1">
    <location>
        <begin position="1"/>
        <end position="18"/>
    </location>
</feature>
<dbReference type="RefSeq" id="WP_092132729.1">
    <property type="nucleotide sequence ID" value="NZ_FNQK01000004.1"/>
</dbReference>
<dbReference type="Proteomes" id="UP000198846">
    <property type="component" value="Unassembled WGS sequence"/>
</dbReference>
<reference evidence="2 3" key="1">
    <citation type="submission" date="2016-10" db="EMBL/GenBank/DDBJ databases">
        <authorList>
            <person name="de Groot N.N."/>
        </authorList>
    </citation>
    <scope>NUCLEOTIDE SEQUENCE [LARGE SCALE GENOMIC DNA]</scope>
    <source>
        <strain evidence="2 3">DSM 23842</strain>
    </source>
</reference>
<evidence type="ECO:0008006" key="4">
    <source>
        <dbReference type="Google" id="ProtNLM"/>
    </source>
</evidence>
<evidence type="ECO:0000313" key="2">
    <source>
        <dbReference type="EMBL" id="SDZ93338.1"/>
    </source>
</evidence>